<proteinExistence type="predicted"/>
<dbReference type="Proteomes" id="UP000758603">
    <property type="component" value="Unassembled WGS sequence"/>
</dbReference>
<organism evidence="4 5">
    <name type="scientific">Truncatella angustata</name>
    <dbReference type="NCBI Taxonomy" id="152316"/>
    <lineage>
        <taxon>Eukaryota</taxon>
        <taxon>Fungi</taxon>
        <taxon>Dikarya</taxon>
        <taxon>Ascomycota</taxon>
        <taxon>Pezizomycotina</taxon>
        <taxon>Sordariomycetes</taxon>
        <taxon>Xylariomycetidae</taxon>
        <taxon>Amphisphaeriales</taxon>
        <taxon>Sporocadaceae</taxon>
        <taxon>Truncatella</taxon>
    </lineage>
</organism>
<feature type="chain" id="PRO_5040484630" evidence="1">
    <location>
        <begin position="24"/>
        <end position="591"/>
    </location>
</feature>
<feature type="signal peptide" evidence="1">
    <location>
        <begin position="1"/>
        <end position="23"/>
    </location>
</feature>
<dbReference type="Gene3D" id="3.40.710.10">
    <property type="entry name" value="DD-peptidase/beta-lactamase superfamily"/>
    <property type="match status" value="1"/>
</dbReference>
<evidence type="ECO:0000256" key="1">
    <source>
        <dbReference type="SAM" id="SignalP"/>
    </source>
</evidence>
<dbReference type="InterPro" id="IPR012338">
    <property type="entry name" value="Beta-lactam/transpept-like"/>
</dbReference>
<keyword evidence="5" id="KW-1185">Reference proteome</keyword>
<sequence>MRCNQLFQATVFSVLVSLPSTLAAPNQPCPLLNAYYPAPSNLTLSSHIASAVESSEKQLLQAFKNGSSFGLLDANTTAFSVELYSLHNDQPLFTYHHTPELLSSQHTSGVSTVDSNSVYRIGSVSKLWTVFIYLIAAGDSSWNQPITKFVPELADIAQKRPASDDGINNVSWETITVGALASQMAGISRDAAYSGALAAGLESLGLRDQGGSSHSTCGDAARSMLPCNRTAFFADFPTQHPVTLSFNTPVYSNAAYQILSYALENITGSSMEQLFADSLVKPLSLNGTYYNTPATTDSSMIPINSTISWWDGNTEDETPAGGYYSTLNDMRAVGRAMLNSTLLDAATTRSWMQPKAFTSNPDIAVGAPWEIIRAPGSPVSWMYTKSGNLGMYASLVGLLPDLGLGFTVLAAGEHPTTQVSTVASIVTANFVPAMWDQAKDETEATYEGTYTDETTNSTLAVAVASDNSGLIVEQFSLGGEDVIALLGSMLGSQLTIRLYPMGLSAAGSNGTTRVSWRAIFTPSSKSAQTPFNTCTSWGTVNQYIYGGVGLDEFVFVLDASQGNAISLESSVVGVSQSKVKTATGGVSMIKC</sequence>
<dbReference type="PANTHER" id="PTHR22935:SF97">
    <property type="entry name" value="BETA-LACTAMASE-RELATED DOMAIN-CONTAINING PROTEIN"/>
    <property type="match status" value="1"/>
</dbReference>
<dbReference type="SUPFAM" id="SSF56601">
    <property type="entry name" value="beta-lactamase/transpeptidase-like"/>
    <property type="match status" value="1"/>
</dbReference>
<dbReference type="InterPro" id="IPR058664">
    <property type="entry name" value="ARB_00930-like_C"/>
</dbReference>
<evidence type="ECO:0000313" key="5">
    <source>
        <dbReference type="Proteomes" id="UP000758603"/>
    </source>
</evidence>
<keyword evidence="1" id="KW-0732">Signal</keyword>
<dbReference type="OrthoDB" id="10250282at2759"/>
<feature type="domain" description="Beta-lactamase-related" evidence="2">
    <location>
        <begin position="109"/>
        <end position="417"/>
    </location>
</feature>
<evidence type="ECO:0000259" key="3">
    <source>
        <dbReference type="Pfam" id="PF26335"/>
    </source>
</evidence>
<dbReference type="AlphaFoldDB" id="A0A9P8RKS3"/>
<protein>
    <submittedName>
        <fullName evidence="4">Beta-lactamase/transpeptidase-like protein</fullName>
    </submittedName>
</protein>
<evidence type="ECO:0000313" key="4">
    <source>
        <dbReference type="EMBL" id="KAH6645115.1"/>
    </source>
</evidence>
<dbReference type="PANTHER" id="PTHR22935">
    <property type="entry name" value="PENICILLIN-BINDING PROTEIN"/>
    <property type="match status" value="1"/>
</dbReference>
<dbReference type="InterPro" id="IPR001466">
    <property type="entry name" value="Beta-lactam-related"/>
</dbReference>
<dbReference type="Pfam" id="PF26335">
    <property type="entry name" value="ARB_00930_C"/>
    <property type="match status" value="1"/>
</dbReference>
<accession>A0A9P8RKS3</accession>
<dbReference type="Pfam" id="PF00144">
    <property type="entry name" value="Beta-lactamase"/>
    <property type="match status" value="1"/>
</dbReference>
<evidence type="ECO:0000259" key="2">
    <source>
        <dbReference type="Pfam" id="PF00144"/>
    </source>
</evidence>
<dbReference type="GeneID" id="70133178"/>
<dbReference type="InterPro" id="IPR051478">
    <property type="entry name" value="Beta-lactamase-like_AB/R"/>
</dbReference>
<feature type="domain" description="Beta-lactamase-like ARB-00930-like C-terminal" evidence="3">
    <location>
        <begin position="438"/>
        <end position="578"/>
    </location>
</feature>
<gene>
    <name evidence="4" type="ORF">BKA67DRAFT_586955</name>
</gene>
<name>A0A9P8RKS3_9PEZI</name>
<dbReference type="RefSeq" id="XP_045951629.1">
    <property type="nucleotide sequence ID" value="XM_046104287.1"/>
</dbReference>
<comment type="caution">
    <text evidence="4">The sequence shown here is derived from an EMBL/GenBank/DDBJ whole genome shotgun (WGS) entry which is preliminary data.</text>
</comment>
<reference evidence="4" key="1">
    <citation type="journal article" date="2021" name="Nat. Commun.">
        <title>Genetic determinants of endophytism in the Arabidopsis root mycobiome.</title>
        <authorList>
            <person name="Mesny F."/>
            <person name="Miyauchi S."/>
            <person name="Thiergart T."/>
            <person name="Pickel B."/>
            <person name="Atanasova L."/>
            <person name="Karlsson M."/>
            <person name="Huettel B."/>
            <person name="Barry K.W."/>
            <person name="Haridas S."/>
            <person name="Chen C."/>
            <person name="Bauer D."/>
            <person name="Andreopoulos W."/>
            <person name="Pangilinan J."/>
            <person name="LaButti K."/>
            <person name="Riley R."/>
            <person name="Lipzen A."/>
            <person name="Clum A."/>
            <person name="Drula E."/>
            <person name="Henrissat B."/>
            <person name="Kohler A."/>
            <person name="Grigoriev I.V."/>
            <person name="Martin F.M."/>
            <person name="Hacquard S."/>
        </authorList>
    </citation>
    <scope>NUCLEOTIDE SEQUENCE</scope>
    <source>
        <strain evidence="4">MPI-SDFR-AT-0073</strain>
    </source>
</reference>
<dbReference type="EMBL" id="JAGPXC010000012">
    <property type="protein sequence ID" value="KAH6645115.1"/>
    <property type="molecule type" value="Genomic_DNA"/>
</dbReference>